<dbReference type="EMBL" id="PJQY01003624">
    <property type="protein sequence ID" value="PQM35813.1"/>
    <property type="molecule type" value="Genomic_DNA"/>
</dbReference>
<gene>
    <name evidence="5" type="ORF">Pyn_33496</name>
</gene>
<dbReference type="Proteomes" id="UP000250321">
    <property type="component" value="Unassembled WGS sequence"/>
</dbReference>
<dbReference type="PANTHER" id="PTHR19918">
    <property type="entry name" value="CELL DIVISION CYCLE 20 CDC20 FIZZY -RELATED"/>
    <property type="match status" value="1"/>
</dbReference>
<evidence type="ECO:0000256" key="1">
    <source>
        <dbReference type="ARBA" id="ARBA00022574"/>
    </source>
</evidence>
<feature type="compositionally biased region" description="Basic residues" evidence="4">
    <location>
        <begin position="58"/>
        <end position="70"/>
    </location>
</feature>
<dbReference type="GO" id="GO:0031145">
    <property type="term" value="P:anaphase-promoting complex-dependent catabolic process"/>
    <property type="evidence" value="ECO:0007669"/>
    <property type="project" value="TreeGrafter"/>
</dbReference>
<dbReference type="SUPFAM" id="SSF50974">
    <property type="entry name" value="Nitrous oxide reductase, N-terminal domain"/>
    <property type="match status" value="1"/>
</dbReference>
<keyword evidence="5" id="KW-0132">Cell division</keyword>
<dbReference type="UniPathway" id="UPA00143"/>
<dbReference type="STRING" id="2094558.A0A314UE85"/>
<dbReference type="GO" id="GO:0005680">
    <property type="term" value="C:anaphase-promoting complex"/>
    <property type="evidence" value="ECO:0007669"/>
    <property type="project" value="TreeGrafter"/>
</dbReference>
<evidence type="ECO:0000256" key="3">
    <source>
        <dbReference type="PROSITE-ProRule" id="PRU00221"/>
    </source>
</evidence>
<keyword evidence="6" id="KW-1185">Reference proteome</keyword>
<dbReference type="GO" id="GO:1905786">
    <property type="term" value="P:positive regulation of anaphase-promoting complex-dependent catabolic process"/>
    <property type="evidence" value="ECO:0007669"/>
    <property type="project" value="TreeGrafter"/>
</dbReference>
<evidence type="ECO:0000313" key="6">
    <source>
        <dbReference type="Proteomes" id="UP000250321"/>
    </source>
</evidence>
<feature type="repeat" description="WD" evidence="3">
    <location>
        <begin position="82"/>
        <end position="115"/>
    </location>
</feature>
<keyword evidence="5" id="KW-0131">Cell cycle</keyword>
<protein>
    <submittedName>
        <fullName evidence="5">Cell division cycle 20.1 cofactor of APC complex-like</fullName>
    </submittedName>
</protein>
<name>A0A314UE85_PRUYE</name>
<dbReference type="AlphaFoldDB" id="A0A314UE85"/>
<evidence type="ECO:0000256" key="4">
    <source>
        <dbReference type="SAM" id="MobiDB-lite"/>
    </source>
</evidence>
<dbReference type="InterPro" id="IPR019775">
    <property type="entry name" value="WD40_repeat_CS"/>
</dbReference>
<dbReference type="Gene3D" id="2.130.10.10">
    <property type="entry name" value="YVTN repeat-like/Quinoprotein amine dehydrogenase"/>
    <property type="match status" value="1"/>
</dbReference>
<dbReference type="GO" id="GO:0010997">
    <property type="term" value="F:anaphase-promoting complex binding"/>
    <property type="evidence" value="ECO:0007669"/>
    <property type="project" value="InterPro"/>
</dbReference>
<proteinExistence type="predicted"/>
<dbReference type="GO" id="GO:0016567">
    <property type="term" value="P:protein ubiquitination"/>
    <property type="evidence" value="ECO:0007669"/>
    <property type="project" value="UniProtKB-UniPathway"/>
</dbReference>
<dbReference type="PROSITE" id="PS50082">
    <property type="entry name" value="WD_REPEATS_2"/>
    <property type="match status" value="1"/>
</dbReference>
<dbReference type="PANTHER" id="PTHR19918:SF56">
    <property type="entry name" value="ANAPHASE-PROMOTING COMPLEX SUBUNIT 4-LIKE WD40 DOMAIN-CONTAINING PROTEIN"/>
    <property type="match status" value="1"/>
</dbReference>
<dbReference type="InterPro" id="IPR033010">
    <property type="entry name" value="Cdc20/Fizzy"/>
</dbReference>
<dbReference type="PROSITE" id="PS50294">
    <property type="entry name" value="WD_REPEATS_REGION"/>
    <property type="match status" value="1"/>
</dbReference>
<keyword evidence="1 3" id="KW-0853">WD repeat</keyword>
<dbReference type="OrthoDB" id="10263272at2759"/>
<dbReference type="SMART" id="SM00320">
    <property type="entry name" value="WD40"/>
    <property type="match status" value="1"/>
</dbReference>
<sequence>MVTGRRKGIKNPWDASSTYQKLLTETFNMNRARIFTFKNKLPTPVEAIPRRLPSPPLHKAKSTKPCRRIPKGPERTLDAPELSGHTSRVLFMTQTPDGCTVATAAADETVRTWNVFGIPEVSEPLRKENLLPFAHSYSIR</sequence>
<dbReference type="InterPro" id="IPR015943">
    <property type="entry name" value="WD40/YVTN_repeat-like_dom_sf"/>
</dbReference>
<dbReference type="PROSITE" id="PS00678">
    <property type="entry name" value="WD_REPEATS_1"/>
    <property type="match status" value="1"/>
</dbReference>
<organism evidence="5 6">
    <name type="scientific">Prunus yedoensis var. nudiflora</name>
    <dbReference type="NCBI Taxonomy" id="2094558"/>
    <lineage>
        <taxon>Eukaryota</taxon>
        <taxon>Viridiplantae</taxon>
        <taxon>Streptophyta</taxon>
        <taxon>Embryophyta</taxon>
        <taxon>Tracheophyta</taxon>
        <taxon>Spermatophyta</taxon>
        <taxon>Magnoliopsida</taxon>
        <taxon>eudicotyledons</taxon>
        <taxon>Gunneridae</taxon>
        <taxon>Pentapetalae</taxon>
        <taxon>rosids</taxon>
        <taxon>fabids</taxon>
        <taxon>Rosales</taxon>
        <taxon>Rosaceae</taxon>
        <taxon>Amygdaloideae</taxon>
        <taxon>Amygdaleae</taxon>
        <taxon>Prunus</taxon>
    </lineage>
</organism>
<dbReference type="GO" id="GO:0051301">
    <property type="term" value="P:cell division"/>
    <property type="evidence" value="ECO:0007669"/>
    <property type="project" value="UniProtKB-KW"/>
</dbReference>
<dbReference type="InterPro" id="IPR001680">
    <property type="entry name" value="WD40_rpt"/>
</dbReference>
<dbReference type="InterPro" id="IPR011045">
    <property type="entry name" value="N2O_reductase_N"/>
</dbReference>
<comment type="caution">
    <text evidence="5">The sequence shown here is derived from an EMBL/GenBank/DDBJ whole genome shotgun (WGS) entry which is preliminary data.</text>
</comment>
<evidence type="ECO:0000256" key="2">
    <source>
        <dbReference type="ARBA" id="ARBA00022737"/>
    </source>
</evidence>
<dbReference type="GO" id="GO:1990757">
    <property type="term" value="F:ubiquitin ligase activator activity"/>
    <property type="evidence" value="ECO:0007669"/>
    <property type="project" value="TreeGrafter"/>
</dbReference>
<accession>A0A314UE85</accession>
<keyword evidence="2" id="KW-0677">Repeat</keyword>
<feature type="region of interest" description="Disordered" evidence="4">
    <location>
        <begin position="46"/>
        <end position="84"/>
    </location>
</feature>
<evidence type="ECO:0000313" key="5">
    <source>
        <dbReference type="EMBL" id="PQM35813.1"/>
    </source>
</evidence>
<reference evidence="5 6" key="1">
    <citation type="submission" date="2018-02" db="EMBL/GenBank/DDBJ databases">
        <title>Draft genome of wild Prunus yedoensis var. nudiflora.</title>
        <authorList>
            <person name="Baek S."/>
            <person name="Kim J.-H."/>
            <person name="Choi K."/>
            <person name="Kim G.-B."/>
            <person name="Cho A."/>
            <person name="Jang H."/>
            <person name="Shin C.-H."/>
            <person name="Yu H.-J."/>
            <person name="Mun J.-H."/>
        </authorList>
    </citation>
    <scope>NUCLEOTIDE SEQUENCE [LARGE SCALE GENOMIC DNA]</scope>
    <source>
        <strain evidence="6">cv. Jeju island</strain>
        <tissue evidence="5">Leaf</tissue>
    </source>
</reference>